<feature type="domain" description="Cyclic nucleotide-binding" evidence="1">
    <location>
        <begin position="305"/>
        <end position="335"/>
    </location>
</feature>
<dbReference type="Gene3D" id="3.80.10.10">
    <property type="entry name" value="Ribonuclease Inhibitor"/>
    <property type="match status" value="1"/>
</dbReference>
<dbReference type="PROSITE" id="PS00888">
    <property type="entry name" value="CNMP_BINDING_1"/>
    <property type="match status" value="1"/>
</dbReference>
<dbReference type="KEGG" id="loi:92360542"/>
<dbReference type="Proteomes" id="UP000674143">
    <property type="component" value="Unassembled WGS sequence"/>
</dbReference>
<comment type="caution">
    <text evidence="2">The sequence shown here is derived from an EMBL/GenBank/DDBJ whole genome shotgun (WGS) entry which is preliminary data.</text>
</comment>
<dbReference type="SUPFAM" id="SSF52047">
    <property type="entry name" value="RNI-like"/>
    <property type="match status" value="1"/>
</dbReference>
<organism evidence="2 3">
    <name type="scientific">Leishmania orientalis</name>
    <dbReference type="NCBI Taxonomy" id="2249476"/>
    <lineage>
        <taxon>Eukaryota</taxon>
        <taxon>Discoba</taxon>
        <taxon>Euglenozoa</taxon>
        <taxon>Kinetoplastea</taxon>
        <taxon>Metakinetoplastina</taxon>
        <taxon>Trypanosomatida</taxon>
        <taxon>Trypanosomatidae</taxon>
        <taxon>Leishmaniinae</taxon>
        <taxon>Leishmania</taxon>
    </lineage>
</organism>
<dbReference type="EMBL" id="JAFHLR010000023">
    <property type="protein sequence ID" value="KAG5478394.1"/>
    <property type="molecule type" value="Genomic_DNA"/>
</dbReference>
<proteinExistence type="predicted"/>
<name>A0A836GQW1_9TRYP</name>
<dbReference type="SMR" id="A0A836GQW1"/>
<sequence>MPLPRQNQLYSYYVTRCGYHGVRKPHRAVLMLLAEDTASHAERLAGEAAGRGVTVADLEQIEDAAQGAVDARDRAAVIPLASKRTFRLPESDGKAALSPIYVGARGLLPILDLIAELPLVETVDLSNVASWYDNDTFADSAHGSISGNEIVGQLCAILPRLRSLRSLDLGSQQLGSMAAAHLLEAIRPLPRVVHVHLDTTHIDPYLVRAFQQTLEEHQQLAQPHLPTAEAVARTYEIPPHIKALPQLDRKTLLEQQILRAFLCEDTNFASAVTEEEMGDMVLTARLMSTTEVVFRCGDKGIRGDGQHLFILKSGRLRVYADLKGFVISRGDYFGDSYSFLLLPCARLVEEERGIVFAVPLSSCTAVLTCWATRLSAAWPWLHQTPLTQPVGVWSRMRVGTCSEFVASEPTDTMIEAGDGGESIYLVCDGSFSAMDVREAEAARFNARNVRSVFSRFDVFGIEALVARKRQSSVRITAGKERDTPYRTLVVQGCGVRVLHRQLRPIFIALARTYSLHEDLCGVDTEG</sequence>
<reference evidence="3" key="2">
    <citation type="journal article" date="2021" name="Sci. Data">
        <title>Chromosome-scale genome sequencing, assembly and annotation of six genomes from subfamily Leishmaniinae.</title>
        <authorList>
            <person name="Almutairi H."/>
            <person name="Urbaniak M.D."/>
            <person name="Bates M.D."/>
            <person name="Jariyapan N."/>
            <person name="Kwakye-Nuako G."/>
            <person name="Thomaz Soccol V."/>
            <person name="Al-Salem W.S."/>
            <person name="Dillon R.J."/>
            <person name="Bates P.A."/>
            <person name="Gatherer D."/>
        </authorList>
    </citation>
    <scope>NUCLEOTIDE SEQUENCE [LARGE SCALE GENOMIC DNA]</scope>
</reference>
<dbReference type="AlphaFoldDB" id="A0A836GQW1"/>
<dbReference type="RefSeq" id="XP_067063055.1">
    <property type="nucleotide sequence ID" value="XM_067206608.1"/>
</dbReference>
<dbReference type="GeneID" id="92360542"/>
<reference evidence="3" key="1">
    <citation type="journal article" date="2021" name="Microbiol. Resour. Announc.">
        <title>LGAAP: Leishmaniinae Genome Assembly and Annotation Pipeline.</title>
        <authorList>
            <person name="Almutairi H."/>
            <person name="Urbaniak M.D."/>
            <person name="Bates M.D."/>
            <person name="Jariyapan N."/>
            <person name="Kwakye-Nuako G."/>
            <person name="Thomaz-Soccol V."/>
            <person name="Al-Salem W.S."/>
            <person name="Dillon R.J."/>
            <person name="Bates P.A."/>
            <person name="Gatherer D."/>
        </authorList>
    </citation>
    <scope>NUCLEOTIDE SEQUENCE [LARGE SCALE GENOMIC DNA]</scope>
</reference>
<dbReference type="InterPro" id="IPR032675">
    <property type="entry name" value="LRR_dom_sf"/>
</dbReference>
<evidence type="ECO:0000313" key="3">
    <source>
        <dbReference type="Proteomes" id="UP000674143"/>
    </source>
</evidence>
<gene>
    <name evidence="2" type="ORF">LSCM4_04626</name>
</gene>
<evidence type="ECO:0000313" key="2">
    <source>
        <dbReference type="EMBL" id="KAG5478394.1"/>
    </source>
</evidence>
<accession>A0A836GQW1</accession>
<dbReference type="InterPro" id="IPR000595">
    <property type="entry name" value="cNMP-bd_dom"/>
</dbReference>
<dbReference type="PROSITE" id="PS50042">
    <property type="entry name" value="CNMP_BINDING_3"/>
    <property type="match status" value="2"/>
</dbReference>
<feature type="domain" description="Cyclic nucleotide-binding" evidence="1">
    <location>
        <begin position="404"/>
        <end position="477"/>
    </location>
</feature>
<keyword evidence="3" id="KW-1185">Reference proteome</keyword>
<protein>
    <recommendedName>
        <fullName evidence="1">Cyclic nucleotide-binding domain-containing protein</fullName>
    </recommendedName>
</protein>
<dbReference type="InterPro" id="IPR018488">
    <property type="entry name" value="cNMP-bd_CS"/>
</dbReference>
<evidence type="ECO:0000259" key="1">
    <source>
        <dbReference type="PROSITE" id="PS50042"/>
    </source>
</evidence>